<feature type="domain" description="OmpR/PhoB-type" evidence="3">
    <location>
        <begin position="16"/>
        <end position="90"/>
    </location>
</feature>
<gene>
    <name evidence="4" type="ORF">JOF56_004799</name>
</gene>
<dbReference type="Proteomes" id="UP001519332">
    <property type="component" value="Unassembled WGS sequence"/>
</dbReference>
<dbReference type="InterPro" id="IPR005158">
    <property type="entry name" value="BTAD"/>
</dbReference>
<keyword evidence="2" id="KW-0238">DNA-binding</keyword>
<dbReference type="Gene3D" id="1.25.40.10">
    <property type="entry name" value="Tetratricopeptide repeat domain"/>
    <property type="match status" value="3"/>
</dbReference>
<name>A0ABS4TK99_9PSEU</name>
<sequence>MRILVLGPVDLTTSDGTGVPLGGLEQKALLVALLQQARRPVPADRATELVRSGSPPASATIQTYVSTLRRAIAAAGGGDALTADESGFRLDVPDACTDLGVFAERLGQAKQAEQDNDLQRAAELYDSALALWRGPALADVDAAFARSWAESLEHDRAEAQAGRARVQAAMHSEIMAHAQVTVGAPATRPRNLPPDVADFTGREQDLKTILRLGETAGQRTVVVSGFGGVGKSALAVHAAYLLSSQFPDGQLFVDLRGADQAHEVLGRLLQTIGMPAGAVPASTEERIEQYRSRIASRRFVIVLDNARNEQQVRPLLPGEPGCLLVITSRSRLAGLGAEAVELNFLTLDDGVHLLSNILGDERVASQGADAGRIVELCGGLPLAIRAAGAKLLAQPDWPLNALIVRLADERRRLDELTVGDLAIRSSLGLNYAELDERQRRAFHLLCLLDLPDFGWWPVVALLGVSPRDAEDMVEHLVDLRLVDVAGVDAIGRVRYRLHDLVQLFGAEQHESGVGVAAAVSRAVATWTVLVEECARDLPQVTVPLLPPQTPDIVVDPLLTDDAVHDPGEWLKSETAAVTRMIERAHELGVDHGAIVALAARLAAPFAARNEFGEWKRVLQAGLAAARIIGDAAAEAVMLTGLGQAHAELDAFTEALAYFQQASTMAGDEQTRAIALVGMGSVHRELASYTTAVADLTAAADSGYPAVVAAANYGLGAISRDHGDIPGATAHFQNCADTYRQIGDLRGAALALRGLSLCHRAVDEYAVAAELAGQSAALLNEIGDELGTAYARQSWAKASMRLGEYSEAIRVLGSCLYTCTRRHDRFGVALMTRTLGEVHLAAGDLVAAQETLGAALDLWTELDLPLWQARTLRDLAAATAPDDPATADAYWARARGLSEASQGRESSELAALSPAAWLAKVRA</sequence>
<dbReference type="SUPFAM" id="SSF52540">
    <property type="entry name" value="P-loop containing nucleoside triphosphate hydrolases"/>
    <property type="match status" value="1"/>
</dbReference>
<keyword evidence="5" id="KW-1185">Reference proteome</keyword>
<dbReference type="Gene3D" id="3.40.50.300">
    <property type="entry name" value="P-loop containing nucleotide triphosphate hydrolases"/>
    <property type="match status" value="1"/>
</dbReference>
<evidence type="ECO:0000313" key="5">
    <source>
        <dbReference type="Proteomes" id="UP001519332"/>
    </source>
</evidence>
<dbReference type="RefSeq" id="WP_209641755.1">
    <property type="nucleotide sequence ID" value="NZ_JAGINW010000001.1"/>
</dbReference>
<dbReference type="PANTHER" id="PTHR47691:SF3">
    <property type="entry name" value="HTH-TYPE TRANSCRIPTIONAL REGULATOR RV0890C-RELATED"/>
    <property type="match status" value="1"/>
</dbReference>
<dbReference type="InterPro" id="IPR001867">
    <property type="entry name" value="OmpR/PhoB-type_DNA-bd"/>
</dbReference>
<organism evidence="4 5">
    <name type="scientific">Kibdelosporangium banguiense</name>
    <dbReference type="NCBI Taxonomy" id="1365924"/>
    <lineage>
        <taxon>Bacteria</taxon>
        <taxon>Bacillati</taxon>
        <taxon>Actinomycetota</taxon>
        <taxon>Actinomycetes</taxon>
        <taxon>Pseudonocardiales</taxon>
        <taxon>Pseudonocardiaceae</taxon>
        <taxon>Kibdelosporangium</taxon>
    </lineage>
</organism>
<dbReference type="InterPro" id="IPR019734">
    <property type="entry name" value="TPR_rpt"/>
</dbReference>
<evidence type="ECO:0000256" key="2">
    <source>
        <dbReference type="ARBA" id="ARBA00023125"/>
    </source>
</evidence>
<dbReference type="SUPFAM" id="SSF46894">
    <property type="entry name" value="C-terminal effector domain of the bipartite response regulators"/>
    <property type="match status" value="1"/>
</dbReference>
<dbReference type="InterPro" id="IPR002182">
    <property type="entry name" value="NB-ARC"/>
</dbReference>
<accession>A0ABS4TK99</accession>
<dbReference type="PANTHER" id="PTHR47691">
    <property type="entry name" value="REGULATOR-RELATED"/>
    <property type="match status" value="1"/>
</dbReference>
<dbReference type="InterPro" id="IPR027417">
    <property type="entry name" value="P-loop_NTPase"/>
</dbReference>
<comment type="caution">
    <text evidence="4">The sequence shown here is derived from an EMBL/GenBank/DDBJ whole genome shotgun (WGS) entry which is preliminary data.</text>
</comment>
<dbReference type="Gene3D" id="1.10.10.10">
    <property type="entry name" value="Winged helix-like DNA-binding domain superfamily/Winged helix DNA-binding domain"/>
    <property type="match status" value="1"/>
</dbReference>
<dbReference type="SUPFAM" id="SSF48452">
    <property type="entry name" value="TPR-like"/>
    <property type="match status" value="2"/>
</dbReference>
<dbReference type="SMART" id="SM00862">
    <property type="entry name" value="Trans_reg_C"/>
    <property type="match status" value="1"/>
</dbReference>
<proteinExistence type="inferred from homology"/>
<evidence type="ECO:0000313" key="4">
    <source>
        <dbReference type="EMBL" id="MBP2324414.1"/>
    </source>
</evidence>
<dbReference type="Pfam" id="PF03704">
    <property type="entry name" value="BTAD"/>
    <property type="match status" value="1"/>
</dbReference>
<evidence type="ECO:0000256" key="1">
    <source>
        <dbReference type="ARBA" id="ARBA00005820"/>
    </source>
</evidence>
<dbReference type="InterPro" id="IPR036388">
    <property type="entry name" value="WH-like_DNA-bd_sf"/>
</dbReference>
<reference evidence="4 5" key="1">
    <citation type="submission" date="2021-03" db="EMBL/GenBank/DDBJ databases">
        <title>Sequencing the genomes of 1000 actinobacteria strains.</title>
        <authorList>
            <person name="Klenk H.-P."/>
        </authorList>
    </citation>
    <scope>NUCLEOTIDE SEQUENCE [LARGE SCALE GENOMIC DNA]</scope>
    <source>
        <strain evidence="4 5">DSM 46670</strain>
    </source>
</reference>
<comment type="similarity">
    <text evidence="1">Belongs to the AfsR/DnrI/RedD regulatory family.</text>
</comment>
<dbReference type="EMBL" id="JAGINW010000001">
    <property type="protein sequence ID" value="MBP2324414.1"/>
    <property type="molecule type" value="Genomic_DNA"/>
</dbReference>
<dbReference type="SMART" id="SM00028">
    <property type="entry name" value="TPR"/>
    <property type="match status" value="5"/>
</dbReference>
<dbReference type="InterPro" id="IPR016032">
    <property type="entry name" value="Sig_transdc_resp-reg_C-effctor"/>
</dbReference>
<dbReference type="PRINTS" id="PR00364">
    <property type="entry name" value="DISEASERSIST"/>
</dbReference>
<dbReference type="Pfam" id="PF00931">
    <property type="entry name" value="NB-ARC"/>
    <property type="match status" value="1"/>
</dbReference>
<protein>
    <submittedName>
        <fullName evidence="4">Tetratricopeptide (TPR) repeat protein</fullName>
    </submittedName>
</protein>
<evidence type="ECO:0000259" key="3">
    <source>
        <dbReference type="SMART" id="SM00862"/>
    </source>
</evidence>
<dbReference type="InterPro" id="IPR011990">
    <property type="entry name" value="TPR-like_helical_dom_sf"/>
</dbReference>